<dbReference type="PRINTS" id="PR00035">
    <property type="entry name" value="HTHGNTR"/>
</dbReference>
<evidence type="ECO:0000313" key="5">
    <source>
        <dbReference type="EMBL" id="MBP1046280.1"/>
    </source>
</evidence>
<dbReference type="EMBL" id="JAEDXU010000003">
    <property type="protein sequence ID" value="MBP1046280.1"/>
    <property type="molecule type" value="Genomic_DNA"/>
</dbReference>
<keyword evidence="1" id="KW-0805">Transcription regulation</keyword>
<evidence type="ECO:0000256" key="1">
    <source>
        <dbReference type="ARBA" id="ARBA00023015"/>
    </source>
</evidence>
<keyword evidence="3" id="KW-0804">Transcription</keyword>
<evidence type="ECO:0000313" key="6">
    <source>
        <dbReference type="Proteomes" id="UP000673375"/>
    </source>
</evidence>
<dbReference type="InterPro" id="IPR036390">
    <property type="entry name" value="WH_DNA-bd_sf"/>
</dbReference>
<evidence type="ECO:0000259" key="4">
    <source>
        <dbReference type="PROSITE" id="PS50949"/>
    </source>
</evidence>
<dbReference type="Pfam" id="PF00392">
    <property type="entry name" value="GntR"/>
    <property type="match status" value="1"/>
</dbReference>
<dbReference type="SMART" id="SM00345">
    <property type="entry name" value="HTH_GNTR"/>
    <property type="match status" value="1"/>
</dbReference>
<dbReference type="SUPFAM" id="SSF46785">
    <property type="entry name" value="Winged helix' DNA-binding domain"/>
    <property type="match status" value="1"/>
</dbReference>
<name>A0ABS4CIK7_9ENTE</name>
<dbReference type="Proteomes" id="UP000673375">
    <property type="component" value="Unassembled WGS sequence"/>
</dbReference>
<sequence>MVNSIETTTYKELRHAILYGKINPDDLLSEASLSKQMGISRTPIRSALKQLELEGLVSYQKNRGVTLREASVKEMVDITQICVQWMMLAVEQVNVGLGSFDIEKIQQKLDEAKAYRAAEDYVHYINKMPEVYMNIMKASGNNLLVPTYKALLGRQISTSLYHKMSDPKNAPEKKRSTVLFFQEFLDSINEEKYGEAIDTLKNYQEYANNQILHYGHL</sequence>
<dbReference type="PANTHER" id="PTHR43537:SF5">
    <property type="entry name" value="UXU OPERON TRANSCRIPTIONAL REGULATOR"/>
    <property type="match status" value="1"/>
</dbReference>
<comment type="caution">
    <text evidence="5">The sequence shown here is derived from an EMBL/GenBank/DDBJ whole genome shotgun (WGS) entry which is preliminary data.</text>
</comment>
<feature type="domain" description="HTH gntR-type" evidence="4">
    <location>
        <begin position="3"/>
        <end position="70"/>
    </location>
</feature>
<proteinExistence type="predicted"/>
<dbReference type="RefSeq" id="WP_209557094.1">
    <property type="nucleotide sequence ID" value="NZ_JAEDXU010000003.1"/>
</dbReference>
<dbReference type="PROSITE" id="PS50949">
    <property type="entry name" value="HTH_GNTR"/>
    <property type="match status" value="1"/>
</dbReference>
<keyword evidence="6" id="KW-1185">Reference proteome</keyword>
<evidence type="ECO:0000256" key="3">
    <source>
        <dbReference type="ARBA" id="ARBA00023163"/>
    </source>
</evidence>
<accession>A0ABS4CIK7</accession>
<organism evidence="5 6">
    <name type="scientific">Enterococcus larvae</name>
    <dbReference type="NCBI Taxonomy" id="2794352"/>
    <lineage>
        <taxon>Bacteria</taxon>
        <taxon>Bacillati</taxon>
        <taxon>Bacillota</taxon>
        <taxon>Bacilli</taxon>
        <taxon>Lactobacillales</taxon>
        <taxon>Enterococcaceae</taxon>
        <taxon>Enterococcus</taxon>
    </lineage>
</organism>
<dbReference type="CDD" id="cd07377">
    <property type="entry name" value="WHTH_GntR"/>
    <property type="match status" value="1"/>
</dbReference>
<reference evidence="5 6" key="1">
    <citation type="submission" date="2020-12" db="EMBL/GenBank/DDBJ databases">
        <title>Vagococcus allomyrinae sp. nov. and Enterococcus lavae sp. nov., isolated from the larvae of Allomyrina dichotoma.</title>
        <authorList>
            <person name="Lee S.D."/>
        </authorList>
    </citation>
    <scope>NUCLEOTIDE SEQUENCE [LARGE SCALE GENOMIC DNA]</scope>
    <source>
        <strain evidence="5 6">BWM-S5</strain>
    </source>
</reference>
<keyword evidence="2" id="KW-0238">DNA-binding</keyword>
<dbReference type="Gene3D" id="1.10.10.10">
    <property type="entry name" value="Winged helix-like DNA-binding domain superfamily/Winged helix DNA-binding domain"/>
    <property type="match status" value="1"/>
</dbReference>
<evidence type="ECO:0000256" key="2">
    <source>
        <dbReference type="ARBA" id="ARBA00023125"/>
    </source>
</evidence>
<protein>
    <submittedName>
        <fullName evidence="5">GntR family transcriptional regulator</fullName>
    </submittedName>
</protein>
<dbReference type="InterPro" id="IPR036388">
    <property type="entry name" value="WH-like_DNA-bd_sf"/>
</dbReference>
<dbReference type="PANTHER" id="PTHR43537">
    <property type="entry name" value="TRANSCRIPTIONAL REGULATOR, GNTR FAMILY"/>
    <property type="match status" value="1"/>
</dbReference>
<gene>
    <name evidence="5" type="ORF">I6N96_08280</name>
</gene>
<dbReference type="InterPro" id="IPR000524">
    <property type="entry name" value="Tscrpt_reg_HTH_GntR"/>
</dbReference>